<dbReference type="Pfam" id="PF02018">
    <property type="entry name" value="CBM_4_9"/>
    <property type="match status" value="1"/>
</dbReference>
<keyword evidence="3 5" id="KW-0732">Signal</keyword>
<evidence type="ECO:0000256" key="1">
    <source>
        <dbReference type="ARBA" id="ARBA00004613"/>
    </source>
</evidence>
<feature type="signal peptide" evidence="5">
    <location>
        <begin position="1"/>
        <end position="34"/>
    </location>
</feature>
<dbReference type="SUPFAM" id="SSF49785">
    <property type="entry name" value="Galactose-binding domain-like"/>
    <property type="match status" value="1"/>
</dbReference>
<dbReference type="EMBL" id="VWSH01000004">
    <property type="protein sequence ID" value="KAA5532567.1"/>
    <property type="molecule type" value="Genomic_DNA"/>
</dbReference>
<evidence type="ECO:0000259" key="6">
    <source>
        <dbReference type="Pfam" id="PF02018"/>
    </source>
</evidence>
<feature type="domain" description="CBM-cenC" evidence="6">
    <location>
        <begin position="212"/>
        <end position="330"/>
    </location>
</feature>
<keyword evidence="9" id="KW-1185">Reference proteome</keyword>
<name>A0A5M6CBR1_9BACT</name>
<dbReference type="InterPro" id="IPR051417">
    <property type="entry name" value="SDr/BOS_complex"/>
</dbReference>
<evidence type="ECO:0000256" key="5">
    <source>
        <dbReference type="SAM" id="SignalP"/>
    </source>
</evidence>
<protein>
    <submittedName>
        <fullName evidence="8">Uncharacterized protein</fullName>
    </submittedName>
</protein>
<keyword evidence="2" id="KW-0964">Secreted</keyword>
<dbReference type="PROSITE" id="PS51257">
    <property type="entry name" value="PROKAR_LIPOPROTEIN"/>
    <property type="match status" value="1"/>
</dbReference>
<evidence type="ECO:0000259" key="7">
    <source>
        <dbReference type="Pfam" id="PF17210"/>
    </source>
</evidence>
<keyword evidence="4" id="KW-0378">Hydrolase</keyword>
<evidence type="ECO:0000256" key="4">
    <source>
        <dbReference type="ARBA" id="ARBA00022801"/>
    </source>
</evidence>
<dbReference type="InterPro" id="IPR013783">
    <property type="entry name" value="Ig-like_fold"/>
</dbReference>
<dbReference type="PANTHER" id="PTHR23303:SF15">
    <property type="entry name" value="COLOSSIN-A"/>
    <property type="match status" value="1"/>
</dbReference>
<gene>
    <name evidence="8" type="ORF">F0919_17445</name>
</gene>
<evidence type="ECO:0000256" key="2">
    <source>
        <dbReference type="ARBA" id="ARBA00022525"/>
    </source>
</evidence>
<reference evidence="8 9" key="1">
    <citation type="submission" date="2019-09" db="EMBL/GenBank/DDBJ databases">
        <title>Genome sequence and assembly of Taibaiella sp.</title>
        <authorList>
            <person name="Chhetri G."/>
        </authorList>
    </citation>
    <scope>NUCLEOTIDE SEQUENCE [LARGE SCALE GENOMIC DNA]</scope>
    <source>
        <strain evidence="8 9">KVB11</strain>
    </source>
</reference>
<sequence length="882" mass="91696">MTDRNNMRKIMTGKISGARVMLFLLTMLSCGRHAMAHKVQMFTSSGCITIGQTVSIDAIITDAPASTYYNWQFKGTNGNWVCFTNGSNAINGQQFTVSGASAAGPANNAPQLNILNASAVLDNLSIRCLMRENASPCGAPSGTVYGGDDLNTGEVKTLRLRLAADPANCSISCTSNLLNNTDGYYGGLEAVTYVSPNSFTDHNFSTGAGASDFNVNMSGTGSFKVMNNPFAAYAAFAKFAPHSGNYQMVVKGNTDAASKAWYKTITVIPGQTYSFSVWAAKVDNTAPKIQLKANGVEIATALLPSANGTWQQLNGTYAVPPGVTSVTFAILDKNAATTAHNYVLDDICLVKTNEGVTIGDRVWFDVNKNGAQDAGEPGVNAVTVKLYYDGNGDNNADSVNPVQTAITNSTGAYSFTHVIAGKYFVQFTLPAGYTGFTTQDATGVPIGQNSAVNVTTGKTGTHNFVSDFLTKDAGLVKDLTISGKAFMDVNGLTDNAVNGTLISAASGTALYANLFKGTSFVSSAAVVNGLYTFDSLAGNSPYTIAISTVQATSASTALSVLPAGWLNTGENTGTSNANDGLPNGLLVVSIAETNVANANFGMQQRPHAGSVTNPAQVNPGTAVSITIPASSFASSDVSPGIVSTLKLITFPSDANSITVGTNTYYASATGIPSVCPTATCAVFPVTTGIAIAAPNGVPSGVIKIDPVNGAVTVPLRFVSIDNGNAQSTDTGTVNIPFVVPDLTPNITASPNVLHGATTFNVTVAVSEINNVATQGLVTVYIPKDSRVTFTFNQNLNTIGSSPATPLNNSIWTYNGTNSFYHIFTTNNVIAANNFSTFGFVATFNPGSTKGKYPMTATITSGSGKENNTTNNSDSEILSYFSN</sequence>
<evidence type="ECO:0000256" key="3">
    <source>
        <dbReference type="ARBA" id="ARBA00022729"/>
    </source>
</evidence>
<organism evidence="8 9">
    <name type="scientific">Taibaiella lutea</name>
    <dbReference type="NCBI Taxonomy" id="2608001"/>
    <lineage>
        <taxon>Bacteria</taxon>
        <taxon>Pseudomonadati</taxon>
        <taxon>Bacteroidota</taxon>
        <taxon>Chitinophagia</taxon>
        <taxon>Chitinophagales</taxon>
        <taxon>Chitinophagaceae</taxon>
        <taxon>Taibaiella</taxon>
    </lineage>
</organism>
<comment type="caution">
    <text evidence="8">The sequence shown here is derived from an EMBL/GenBank/DDBJ whole genome shotgun (WGS) entry which is preliminary data.</text>
</comment>
<comment type="subcellular location">
    <subcellularLocation>
        <location evidence="1">Secreted</location>
    </subcellularLocation>
</comment>
<dbReference type="Gene3D" id="2.60.40.10">
    <property type="entry name" value="Immunoglobulins"/>
    <property type="match status" value="1"/>
</dbReference>
<dbReference type="SUPFAM" id="SSF117074">
    <property type="entry name" value="Hypothetical protein PA1324"/>
    <property type="match status" value="1"/>
</dbReference>
<dbReference type="AlphaFoldDB" id="A0A5M6CBR1"/>
<evidence type="ECO:0000313" key="9">
    <source>
        <dbReference type="Proteomes" id="UP000323632"/>
    </source>
</evidence>
<evidence type="ECO:0000313" key="8">
    <source>
        <dbReference type="EMBL" id="KAA5532567.1"/>
    </source>
</evidence>
<dbReference type="InterPro" id="IPR008979">
    <property type="entry name" value="Galactose-bd-like_sf"/>
</dbReference>
<dbReference type="Gene3D" id="2.60.120.260">
    <property type="entry name" value="Galactose-binding domain-like"/>
    <property type="match status" value="1"/>
</dbReference>
<dbReference type="Proteomes" id="UP000323632">
    <property type="component" value="Unassembled WGS sequence"/>
</dbReference>
<dbReference type="InterPro" id="IPR003305">
    <property type="entry name" value="CenC_carb-bd"/>
</dbReference>
<feature type="chain" id="PRO_5024301891" evidence="5">
    <location>
        <begin position="35"/>
        <end position="882"/>
    </location>
</feature>
<dbReference type="Pfam" id="PF17210">
    <property type="entry name" value="SdrD_B"/>
    <property type="match status" value="1"/>
</dbReference>
<feature type="domain" description="SD-repeat containing protein B" evidence="7">
    <location>
        <begin position="357"/>
        <end position="466"/>
    </location>
</feature>
<accession>A0A5M6CBR1</accession>
<proteinExistence type="predicted"/>
<dbReference type="GO" id="GO:0005576">
    <property type="term" value="C:extracellular region"/>
    <property type="evidence" value="ECO:0007669"/>
    <property type="project" value="UniProtKB-SubCell"/>
</dbReference>
<dbReference type="InterPro" id="IPR033764">
    <property type="entry name" value="Sdr_B"/>
</dbReference>
<dbReference type="PANTHER" id="PTHR23303">
    <property type="entry name" value="CARBOXYPEPTIDASE REGULATORY REGION-CONTAINING"/>
    <property type="match status" value="1"/>
</dbReference>
<dbReference type="GO" id="GO:0016798">
    <property type="term" value="F:hydrolase activity, acting on glycosyl bonds"/>
    <property type="evidence" value="ECO:0007669"/>
    <property type="project" value="InterPro"/>
</dbReference>